<accession>A0A420J3X0</accession>
<feature type="region of interest" description="Disordered" evidence="1">
    <location>
        <begin position="1"/>
        <end position="43"/>
    </location>
</feature>
<feature type="compositionally biased region" description="Pro residues" evidence="1">
    <location>
        <begin position="22"/>
        <end position="35"/>
    </location>
</feature>
<dbReference type="STRING" id="62708.A0A420J3X0"/>
<keyword evidence="3" id="KW-1185">Reference proteome</keyword>
<evidence type="ECO:0000313" key="3">
    <source>
        <dbReference type="Proteomes" id="UP000283383"/>
    </source>
</evidence>
<gene>
    <name evidence="2" type="ORF">GcM3_035029</name>
</gene>
<dbReference type="Proteomes" id="UP000283383">
    <property type="component" value="Unassembled WGS sequence"/>
</dbReference>
<reference evidence="2 3" key="1">
    <citation type="journal article" date="2018" name="BMC Genomics">
        <title>Comparative genome analyses reveal sequence features reflecting distinct modes of host-adaptation between dicot and monocot powdery mildew.</title>
        <authorList>
            <person name="Wu Y."/>
            <person name="Ma X."/>
            <person name="Pan Z."/>
            <person name="Kale S.D."/>
            <person name="Song Y."/>
            <person name="King H."/>
            <person name="Zhang Q."/>
            <person name="Presley C."/>
            <person name="Deng X."/>
            <person name="Wei C.I."/>
            <person name="Xiao S."/>
        </authorList>
    </citation>
    <scope>NUCLEOTIDE SEQUENCE [LARGE SCALE GENOMIC DNA]</scope>
    <source>
        <strain evidence="2">UMSG3</strain>
    </source>
</reference>
<proteinExistence type="predicted"/>
<dbReference type="AlphaFoldDB" id="A0A420J3X0"/>
<evidence type="ECO:0000313" key="2">
    <source>
        <dbReference type="EMBL" id="RKF81478.1"/>
    </source>
</evidence>
<name>A0A420J3X0_9PEZI</name>
<comment type="caution">
    <text evidence="2">The sequence shown here is derived from an EMBL/GenBank/DDBJ whole genome shotgun (WGS) entry which is preliminary data.</text>
</comment>
<sequence>MDRSAPPPTVNELRPNSNQAGPPGPPPNMPLPPLPSGARPGGSRIAVLLPQSVRNLPSRTRLLVGVAFLAWGTMGLYLTEPVEKKLGLEPCAEEKEKLGQFFPRIEVVEKKQ</sequence>
<organism evidence="2 3">
    <name type="scientific">Golovinomyces cichoracearum</name>
    <dbReference type="NCBI Taxonomy" id="62708"/>
    <lineage>
        <taxon>Eukaryota</taxon>
        <taxon>Fungi</taxon>
        <taxon>Dikarya</taxon>
        <taxon>Ascomycota</taxon>
        <taxon>Pezizomycotina</taxon>
        <taxon>Leotiomycetes</taxon>
        <taxon>Erysiphales</taxon>
        <taxon>Erysiphaceae</taxon>
        <taxon>Golovinomyces</taxon>
    </lineage>
</organism>
<dbReference type="EMBL" id="MCBQ01003530">
    <property type="protein sequence ID" value="RKF81478.1"/>
    <property type="molecule type" value="Genomic_DNA"/>
</dbReference>
<protein>
    <submittedName>
        <fullName evidence="2">Uncharacterized protein</fullName>
    </submittedName>
</protein>
<evidence type="ECO:0000256" key="1">
    <source>
        <dbReference type="SAM" id="MobiDB-lite"/>
    </source>
</evidence>